<dbReference type="CDD" id="cd00254">
    <property type="entry name" value="LT-like"/>
    <property type="match status" value="1"/>
</dbReference>
<evidence type="ECO:0000313" key="5">
    <source>
        <dbReference type="EMBL" id="PVE44978.1"/>
    </source>
</evidence>
<dbReference type="InterPro" id="IPR023346">
    <property type="entry name" value="Lysozyme-like_dom_sf"/>
</dbReference>
<feature type="chain" id="PRO_5015624576" evidence="3">
    <location>
        <begin position="31"/>
        <end position="291"/>
    </location>
</feature>
<sequence length="291" mass="30448">MPSSLPTRFPLIAAALTGAACLGLPAPAQVAPQGDFTFRRIGVAPADGSRRITVQVDPEEQARRLAPPEPVAPRLTAVAQPQPLPEIGADGARFGWFWTQVSPNLAQGEGRFLAAMAALRDAPEGRRVPEPGVQHLQDIAARHNAAILRATIGTRVSPALALAVISVESSGRHTAVSHAGAQGLMQLIPATAARFGVGDAMDPVQNIRGGVAYLDWLLNEFDGDVVLALAGYNAGEGAVRRNGGVPPYAETRDYVPRVLSAWNVARGLCATVPELPSDACVFAVRAVRTAG</sequence>
<protein>
    <submittedName>
        <fullName evidence="5">Lytic murein transglycosylase</fullName>
    </submittedName>
</protein>
<dbReference type="Pfam" id="PF01464">
    <property type="entry name" value="SLT"/>
    <property type="match status" value="1"/>
</dbReference>
<dbReference type="OrthoDB" id="9815002at2"/>
<proteinExistence type="inferred from homology"/>
<comment type="similarity">
    <text evidence="2">Belongs to the virb1 family.</text>
</comment>
<comment type="caution">
    <text evidence="5">The sequence shown here is derived from an EMBL/GenBank/DDBJ whole genome shotgun (WGS) entry which is preliminary data.</text>
</comment>
<dbReference type="EMBL" id="QDDR01000019">
    <property type="protein sequence ID" value="PVE44978.1"/>
    <property type="molecule type" value="Genomic_DNA"/>
</dbReference>
<keyword evidence="6" id="KW-1185">Reference proteome</keyword>
<feature type="domain" description="Transglycosylase SLT" evidence="4">
    <location>
        <begin position="151"/>
        <end position="244"/>
    </location>
</feature>
<evidence type="ECO:0000313" key="6">
    <source>
        <dbReference type="Proteomes" id="UP000244810"/>
    </source>
</evidence>
<dbReference type="SUPFAM" id="SSF53955">
    <property type="entry name" value="Lysozyme-like"/>
    <property type="match status" value="1"/>
</dbReference>
<name>A0A2T7UJX9_9RHOB</name>
<evidence type="ECO:0000256" key="3">
    <source>
        <dbReference type="SAM" id="SignalP"/>
    </source>
</evidence>
<evidence type="ECO:0000256" key="2">
    <source>
        <dbReference type="ARBA" id="ARBA00009387"/>
    </source>
</evidence>
<dbReference type="InterPro" id="IPR008258">
    <property type="entry name" value="Transglycosylase_SLT_dom_1"/>
</dbReference>
<accession>A0A2T7UJX9</accession>
<reference evidence="5 6" key="1">
    <citation type="journal article" date="2011" name="Syst. Appl. Microbiol.">
        <title>Defluviimonas denitrificans gen. nov., sp. nov., and Pararhodobacter aggregans gen. nov., sp. nov., non-phototrophic Rhodobacteraceae from the biofilter of a marine aquaculture.</title>
        <authorList>
            <person name="Foesel B.U."/>
            <person name="Drake H.L."/>
            <person name="Schramm A."/>
        </authorList>
    </citation>
    <scope>NUCLEOTIDE SEQUENCE [LARGE SCALE GENOMIC DNA]</scope>
    <source>
        <strain evidence="5 6">D1-19</strain>
    </source>
</reference>
<feature type="signal peptide" evidence="3">
    <location>
        <begin position="1"/>
        <end position="30"/>
    </location>
</feature>
<dbReference type="Proteomes" id="UP000244810">
    <property type="component" value="Unassembled WGS sequence"/>
</dbReference>
<evidence type="ECO:0000259" key="4">
    <source>
        <dbReference type="Pfam" id="PF01464"/>
    </source>
</evidence>
<gene>
    <name evidence="5" type="ORF">DDE23_23495</name>
</gene>
<dbReference type="RefSeq" id="WP_107755022.1">
    <property type="nucleotide sequence ID" value="NZ_QBKF01000019.1"/>
</dbReference>
<keyword evidence="3" id="KW-0732">Signal</keyword>
<comment type="similarity">
    <text evidence="1">Belongs to the transglycosylase Slt family.</text>
</comment>
<dbReference type="PANTHER" id="PTHR37423:SF2">
    <property type="entry name" value="MEMBRANE-BOUND LYTIC MUREIN TRANSGLYCOSYLASE C"/>
    <property type="match status" value="1"/>
</dbReference>
<dbReference type="Gene3D" id="1.10.530.10">
    <property type="match status" value="1"/>
</dbReference>
<organism evidence="5 6">
    <name type="scientific">Pararhodobacter aggregans</name>
    <dbReference type="NCBI Taxonomy" id="404875"/>
    <lineage>
        <taxon>Bacteria</taxon>
        <taxon>Pseudomonadati</taxon>
        <taxon>Pseudomonadota</taxon>
        <taxon>Alphaproteobacteria</taxon>
        <taxon>Rhodobacterales</taxon>
        <taxon>Paracoccaceae</taxon>
        <taxon>Pararhodobacter</taxon>
    </lineage>
</organism>
<evidence type="ECO:0000256" key="1">
    <source>
        <dbReference type="ARBA" id="ARBA00007734"/>
    </source>
</evidence>
<dbReference type="AlphaFoldDB" id="A0A2T7UJX9"/>
<dbReference type="PANTHER" id="PTHR37423">
    <property type="entry name" value="SOLUBLE LYTIC MUREIN TRANSGLYCOSYLASE-RELATED"/>
    <property type="match status" value="1"/>
</dbReference>